<keyword evidence="2" id="KW-0238">DNA-binding</keyword>
<keyword evidence="1" id="KW-0805">Transcription regulation</keyword>
<name>A0AAU8EWR9_9MICC</name>
<dbReference type="Pfam" id="PF00392">
    <property type="entry name" value="GntR"/>
    <property type="match status" value="1"/>
</dbReference>
<feature type="domain" description="HTH gntR-type" evidence="4">
    <location>
        <begin position="21"/>
        <end position="88"/>
    </location>
</feature>
<dbReference type="SMART" id="SM00895">
    <property type="entry name" value="FCD"/>
    <property type="match status" value="1"/>
</dbReference>
<dbReference type="SUPFAM" id="SSF46785">
    <property type="entry name" value="Winged helix' DNA-binding domain"/>
    <property type="match status" value="1"/>
</dbReference>
<organism evidence="5">
    <name type="scientific">Arthrobacter sp. K5</name>
    <dbReference type="NCBI Taxonomy" id="2839623"/>
    <lineage>
        <taxon>Bacteria</taxon>
        <taxon>Bacillati</taxon>
        <taxon>Actinomycetota</taxon>
        <taxon>Actinomycetes</taxon>
        <taxon>Micrococcales</taxon>
        <taxon>Micrococcaceae</taxon>
        <taxon>Arthrobacter</taxon>
    </lineage>
</organism>
<reference evidence="5" key="1">
    <citation type="submission" date="2024-06" db="EMBL/GenBank/DDBJ databases">
        <title>Biodegradation of dimethachlon by Arthrobacter sp. K5: mechanistic insights and ecological implications.</title>
        <authorList>
            <person name="Hu S."/>
            <person name="Lu P."/>
        </authorList>
    </citation>
    <scope>NUCLEOTIDE SEQUENCE</scope>
    <source>
        <strain evidence="5">K5</strain>
        <plasmid evidence="5">unnamed</plasmid>
    </source>
</reference>
<dbReference type="AlphaFoldDB" id="A0AAU8EWR9"/>
<dbReference type="Gene3D" id="1.20.120.530">
    <property type="entry name" value="GntR ligand-binding domain-like"/>
    <property type="match status" value="1"/>
</dbReference>
<protein>
    <submittedName>
        <fullName evidence="5">GntR family transcriptional regulator</fullName>
    </submittedName>
</protein>
<keyword evidence="3" id="KW-0804">Transcription</keyword>
<dbReference type="GO" id="GO:0003700">
    <property type="term" value="F:DNA-binding transcription factor activity"/>
    <property type="evidence" value="ECO:0007669"/>
    <property type="project" value="InterPro"/>
</dbReference>
<keyword evidence="5" id="KW-0614">Plasmid</keyword>
<dbReference type="PANTHER" id="PTHR43537:SF24">
    <property type="entry name" value="GLUCONATE OPERON TRANSCRIPTIONAL REPRESSOR"/>
    <property type="match status" value="1"/>
</dbReference>
<dbReference type="Gene3D" id="1.10.10.10">
    <property type="entry name" value="Winged helix-like DNA-binding domain superfamily/Winged helix DNA-binding domain"/>
    <property type="match status" value="1"/>
</dbReference>
<dbReference type="CDD" id="cd07377">
    <property type="entry name" value="WHTH_GntR"/>
    <property type="match status" value="1"/>
</dbReference>
<accession>A0AAU8EWR9</accession>
<evidence type="ECO:0000256" key="2">
    <source>
        <dbReference type="ARBA" id="ARBA00023125"/>
    </source>
</evidence>
<dbReference type="SUPFAM" id="SSF48008">
    <property type="entry name" value="GntR ligand-binding domain-like"/>
    <property type="match status" value="1"/>
</dbReference>
<dbReference type="Pfam" id="PF07729">
    <property type="entry name" value="FCD"/>
    <property type="match status" value="1"/>
</dbReference>
<gene>
    <name evidence="5" type="ORF">ABRP34_22790</name>
</gene>
<dbReference type="InterPro" id="IPR036390">
    <property type="entry name" value="WH_DNA-bd_sf"/>
</dbReference>
<dbReference type="PANTHER" id="PTHR43537">
    <property type="entry name" value="TRANSCRIPTIONAL REGULATOR, GNTR FAMILY"/>
    <property type="match status" value="1"/>
</dbReference>
<dbReference type="GO" id="GO:0003677">
    <property type="term" value="F:DNA binding"/>
    <property type="evidence" value="ECO:0007669"/>
    <property type="project" value="UniProtKB-KW"/>
</dbReference>
<geneLocation type="plasmid" evidence="5">
    <name>unnamed</name>
</geneLocation>
<dbReference type="PROSITE" id="PS50949">
    <property type="entry name" value="HTH_GNTR"/>
    <property type="match status" value="1"/>
</dbReference>
<evidence type="ECO:0000256" key="3">
    <source>
        <dbReference type="ARBA" id="ARBA00023163"/>
    </source>
</evidence>
<evidence type="ECO:0000259" key="4">
    <source>
        <dbReference type="PROSITE" id="PS50949"/>
    </source>
</evidence>
<proteinExistence type="predicted"/>
<dbReference type="EMBL" id="CP159280">
    <property type="protein sequence ID" value="XCH13934.1"/>
    <property type="molecule type" value="Genomic_DNA"/>
</dbReference>
<dbReference type="InterPro" id="IPR000524">
    <property type="entry name" value="Tscrpt_reg_HTH_GntR"/>
</dbReference>
<dbReference type="RefSeq" id="WP_353713615.1">
    <property type="nucleotide sequence ID" value="NZ_CP159280.1"/>
</dbReference>
<dbReference type="InterPro" id="IPR011711">
    <property type="entry name" value="GntR_C"/>
</dbReference>
<evidence type="ECO:0000313" key="5">
    <source>
        <dbReference type="EMBL" id="XCH13934.1"/>
    </source>
</evidence>
<dbReference type="InterPro" id="IPR036388">
    <property type="entry name" value="WH-like_DNA-bd_sf"/>
</dbReference>
<sequence length="239" mass="27257">MESGIDAIVKSATLRAPLKRRGMAQDVADRIRSAILHGEIAPGTRLNEVELATSLSVSRGPVRDAIIQLRQEGLLQGDWHRGSRVTVFTRKDLDEIYSLRYSMELLAIRRLIEHRTDDDLEIIKAHAEAIENATADGDPARMLHSDIAFHDAIYACARHERLMNVWLGLRSQIALLLLNRQHGHDDYKELIGPEHWEMYRVIKDRDGEKAEELVRAHIQTAFERVELSMDDEEAARQKA</sequence>
<evidence type="ECO:0000256" key="1">
    <source>
        <dbReference type="ARBA" id="ARBA00023015"/>
    </source>
</evidence>
<dbReference type="SMART" id="SM00345">
    <property type="entry name" value="HTH_GNTR"/>
    <property type="match status" value="1"/>
</dbReference>
<dbReference type="InterPro" id="IPR008920">
    <property type="entry name" value="TF_FadR/GntR_C"/>
</dbReference>